<evidence type="ECO:0000313" key="1">
    <source>
        <dbReference type="EMBL" id="OLF05385.1"/>
    </source>
</evidence>
<dbReference type="AlphaFoldDB" id="A0A7Z1AUQ9"/>
<organism evidence="1 2">
    <name type="scientific">Actinophytocola xinjiangensis</name>
    <dbReference type="NCBI Taxonomy" id="485602"/>
    <lineage>
        <taxon>Bacteria</taxon>
        <taxon>Bacillati</taxon>
        <taxon>Actinomycetota</taxon>
        <taxon>Actinomycetes</taxon>
        <taxon>Pseudonocardiales</taxon>
        <taxon>Pseudonocardiaceae</taxon>
    </lineage>
</organism>
<proteinExistence type="predicted"/>
<name>A0A7Z1AUQ9_9PSEU</name>
<protein>
    <submittedName>
        <fullName evidence="1">Uncharacterized protein</fullName>
    </submittedName>
</protein>
<dbReference type="Proteomes" id="UP000185696">
    <property type="component" value="Unassembled WGS sequence"/>
</dbReference>
<comment type="caution">
    <text evidence="1">The sequence shown here is derived from an EMBL/GenBank/DDBJ whole genome shotgun (WGS) entry which is preliminary data.</text>
</comment>
<gene>
    <name evidence="1" type="ORF">BLA60_36375</name>
</gene>
<reference evidence="1 2" key="1">
    <citation type="submission" date="2016-12" db="EMBL/GenBank/DDBJ databases">
        <title>The draft genome sequence of Actinophytocola xinjiangensis.</title>
        <authorList>
            <person name="Wang W."/>
            <person name="Yuan L."/>
        </authorList>
    </citation>
    <scope>NUCLEOTIDE SEQUENCE [LARGE SCALE GENOMIC DNA]</scope>
    <source>
        <strain evidence="1 2">CGMCC 4.4663</strain>
    </source>
</reference>
<evidence type="ECO:0000313" key="2">
    <source>
        <dbReference type="Proteomes" id="UP000185696"/>
    </source>
</evidence>
<accession>A0A7Z1AUQ9</accession>
<keyword evidence="2" id="KW-1185">Reference proteome</keyword>
<dbReference type="OrthoDB" id="4774944at2"/>
<dbReference type="EMBL" id="MSIF01000030">
    <property type="protein sequence ID" value="OLF05385.1"/>
    <property type="molecule type" value="Genomic_DNA"/>
</dbReference>
<sequence length="72" mass="8512">MERLDELAAYRAARVHMFYLPGVATRDHLRYLVETNLHDIVMYATERNPDVWRITDNGVARFAPRTRRRLPG</sequence>